<comment type="caution">
    <text evidence="2">The sequence shown here is derived from an EMBL/GenBank/DDBJ whole genome shotgun (WGS) entry which is preliminary data.</text>
</comment>
<dbReference type="AlphaFoldDB" id="A0A9N9GFN5"/>
<evidence type="ECO:0000313" key="3">
    <source>
        <dbReference type="Proteomes" id="UP000789570"/>
    </source>
</evidence>
<evidence type="ECO:0000256" key="1">
    <source>
        <dbReference type="SAM" id="MobiDB-lite"/>
    </source>
</evidence>
<name>A0A9N9GFN5_9GLOM</name>
<gene>
    <name evidence="2" type="ORF">FCALED_LOCUS8679</name>
</gene>
<organism evidence="2 3">
    <name type="scientific">Funneliformis caledonium</name>
    <dbReference type="NCBI Taxonomy" id="1117310"/>
    <lineage>
        <taxon>Eukaryota</taxon>
        <taxon>Fungi</taxon>
        <taxon>Fungi incertae sedis</taxon>
        <taxon>Mucoromycota</taxon>
        <taxon>Glomeromycotina</taxon>
        <taxon>Glomeromycetes</taxon>
        <taxon>Glomerales</taxon>
        <taxon>Glomeraceae</taxon>
        <taxon>Funneliformis</taxon>
    </lineage>
</organism>
<feature type="region of interest" description="Disordered" evidence="1">
    <location>
        <begin position="38"/>
        <end position="63"/>
    </location>
</feature>
<proteinExistence type="predicted"/>
<keyword evidence="3" id="KW-1185">Reference proteome</keyword>
<dbReference type="OrthoDB" id="2420206at2759"/>
<dbReference type="EMBL" id="CAJVPQ010002610">
    <property type="protein sequence ID" value="CAG8602912.1"/>
    <property type="molecule type" value="Genomic_DNA"/>
</dbReference>
<dbReference type="Proteomes" id="UP000789570">
    <property type="component" value="Unassembled WGS sequence"/>
</dbReference>
<evidence type="ECO:0000313" key="2">
    <source>
        <dbReference type="EMBL" id="CAG8602912.1"/>
    </source>
</evidence>
<feature type="compositionally biased region" description="Basic residues" evidence="1">
    <location>
        <begin position="51"/>
        <end position="60"/>
    </location>
</feature>
<sequence length="181" mass="20626">MNPQFSFDKPVVTKSKRGKKALAVSDDYVDLTGKSHIMTVKRSNPPTTNKKSPKAPKAVKKSNNYCRRCEQNDENIEVLNDRIGKLESLAKNAQKIDKPLSNIGTEDLFNLFNKINFELFNRFEMMHNQLQLQTQLATPTTLTPTNIEMQNQIQSQMSTPTTILALPYEPVDFANWSTFTQ</sequence>
<reference evidence="2" key="1">
    <citation type="submission" date="2021-06" db="EMBL/GenBank/DDBJ databases">
        <authorList>
            <person name="Kallberg Y."/>
            <person name="Tangrot J."/>
            <person name="Rosling A."/>
        </authorList>
    </citation>
    <scope>NUCLEOTIDE SEQUENCE</scope>
    <source>
        <strain evidence="2">UK204</strain>
    </source>
</reference>
<accession>A0A9N9GFN5</accession>
<protein>
    <submittedName>
        <fullName evidence="2">15081_t:CDS:1</fullName>
    </submittedName>
</protein>